<evidence type="ECO:0000313" key="13">
    <source>
        <dbReference type="Ensembl" id="ENSCMIP00000005136.1"/>
    </source>
</evidence>
<evidence type="ECO:0000256" key="1">
    <source>
        <dbReference type="ARBA" id="ARBA00004141"/>
    </source>
</evidence>
<evidence type="ECO:0000313" key="12">
    <source>
        <dbReference type="EMBL" id="AFK10601.1"/>
    </source>
</evidence>
<evidence type="ECO:0000256" key="9">
    <source>
        <dbReference type="ARBA" id="ARBA00023136"/>
    </source>
</evidence>
<evidence type="ECO:0000256" key="3">
    <source>
        <dbReference type="ARBA" id="ARBA00022448"/>
    </source>
</evidence>
<feature type="transmembrane region" description="Helical" evidence="10">
    <location>
        <begin position="261"/>
        <end position="279"/>
    </location>
</feature>
<keyword evidence="3 10" id="KW-0813">Transport</keyword>
<dbReference type="PANTHER" id="PTHR13462:SF16">
    <property type="entry name" value="CALCIUM UNIPORTER PROTEIN, MITOCHONDRIAL"/>
    <property type="match status" value="1"/>
</dbReference>
<comment type="similarity">
    <text evidence="2 10">Belongs to the MCU (TC 1.A.77) family.</text>
</comment>
<name>K4G040_CALMI</name>
<dbReference type="Ensembl" id="ENSCMIT00000005320.1">
    <property type="protein sequence ID" value="ENSCMIP00000005136.1"/>
    <property type="gene ID" value="ENSCMIG00000003018.1"/>
</dbReference>
<evidence type="ECO:0000256" key="8">
    <source>
        <dbReference type="ARBA" id="ARBA00023065"/>
    </source>
</evidence>
<dbReference type="PANTHER" id="PTHR13462">
    <property type="entry name" value="CALCIUM UNIPORTER PROTEIN, MITOCHONDRIAL"/>
    <property type="match status" value="1"/>
</dbReference>
<reference evidence="13" key="5">
    <citation type="submission" date="2025-05" db="UniProtKB">
        <authorList>
            <consortium name="Ensembl"/>
        </authorList>
    </citation>
    <scope>IDENTIFICATION</scope>
</reference>
<keyword evidence="10" id="KW-0496">Mitochondrion</keyword>
<dbReference type="InterPro" id="IPR039055">
    <property type="entry name" value="MCU_fam"/>
</dbReference>
<reference evidence="14" key="4">
    <citation type="journal article" date="2014" name="Nature">
        <title>Elephant shark genome provides unique insights into gnathostome evolution.</title>
        <authorList>
            <consortium name="International Elephant Shark Genome Sequencing Consortium"/>
            <person name="Venkatesh B."/>
            <person name="Lee A.P."/>
            <person name="Ravi V."/>
            <person name="Maurya A.K."/>
            <person name="Lian M.M."/>
            <person name="Swann J.B."/>
            <person name="Ohta Y."/>
            <person name="Flajnik M.F."/>
            <person name="Sutoh Y."/>
            <person name="Kasahara M."/>
            <person name="Hoon S."/>
            <person name="Gangu V."/>
            <person name="Roy S.W."/>
            <person name="Irimia M."/>
            <person name="Korzh V."/>
            <person name="Kondrychyn I."/>
            <person name="Lim Z.W."/>
            <person name="Tay B.H."/>
            <person name="Tohari S."/>
            <person name="Kong K.W."/>
            <person name="Ho S."/>
            <person name="Lorente-Galdos B."/>
            <person name="Quilez J."/>
            <person name="Marques-Bonet T."/>
            <person name="Raney B.J."/>
            <person name="Ingham P.W."/>
            <person name="Tay A."/>
            <person name="Hillier L.W."/>
            <person name="Minx P."/>
            <person name="Boehm T."/>
            <person name="Wilson R.K."/>
            <person name="Brenner S."/>
            <person name="Warren W.C."/>
        </authorList>
    </citation>
    <scope>NUCLEOTIDE SEQUENCE [LARGE SCALE GENOMIC DNA]</scope>
</reference>
<keyword evidence="9 10" id="KW-0472">Membrane</keyword>
<comment type="subcellular location">
    <subcellularLocation>
        <location evidence="1">Membrane</location>
        <topology evidence="1">Multi-pass membrane protein</topology>
    </subcellularLocation>
    <subcellularLocation>
        <location evidence="10">Mitochondrion inner membrane</location>
        <topology evidence="10">Multi-pass membrane protein</topology>
    </subcellularLocation>
</comment>
<gene>
    <name evidence="13" type="primary">mcu</name>
</gene>
<dbReference type="Proteomes" id="UP000314986">
    <property type="component" value="Unassembled WGS sequence"/>
</dbReference>
<dbReference type="GO" id="GO:0051560">
    <property type="term" value="P:mitochondrial calcium ion homeostasis"/>
    <property type="evidence" value="ECO:0007669"/>
    <property type="project" value="UniProtKB-UniRule"/>
</dbReference>
<feature type="transmembrane region" description="Helical" evidence="10">
    <location>
        <begin position="229"/>
        <end position="249"/>
    </location>
</feature>
<reference evidence="14" key="1">
    <citation type="journal article" date="2006" name="Science">
        <title>Ancient noncoding elements conserved in the human genome.</title>
        <authorList>
            <person name="Venkatesh B."/>
            <person name="Kirkness E.F."/>
            <person name="Loh Y.H."/>
            <person name="Halpern A.L."/>
            <person name="Lee A.P."/>
            <person name="Johnson J."/>
            <person name="Dandona N."/>
            <person name="Viswanathan L.D."/>
            <person name="Tay A."/>
            <person name="Venter J.C."/>
            <person name="Strausberg R.L."/>
            <person name="Brenner S."/>
        </authorList>
    </citation>
    <scope>NUCLEOTIDE SEQUENCE [LARGE SCALE GENOMIC DNA]</scope>
</reference>
<dbReference type="GeneID" id="103181278"/>
<keyword evidence="10" id="KW-0407">Ion channel</keyword>
<keyword evidence="14" id="KW-1185">Reference proteome</keyword>
<comment type="function">
    <text evidence="10">Mitochondrial inner membrane calcium uniporter that mediates calcium uptake into mitochondria. Mitochondrial calcium homeostasis plays key roles in cellular physiology and regulates cell bioenergetics, cytoplasmic calcium signals and activation of cell death pathways.</text>
</comment>
<dbReference type="KEGG" id="cmk:103181278"/>
<evidence type="ECO:0000256" key="2">
    <source>
        <dbReference type="ARBA" id="ARBA00005653"/>
    </source>
</evidence>
<dbReference type="CTD" id="90550"/>
<evidence type="ECO:0000256" key="5">
    <source>
        <dbReference type="ARBA" id="ARBA00022692"/>
    </source>
</evidence>
<evidence type="ECO:0000259" key="11">
    <source>
        <dbReference type="Pfam" id="PF04678"/>
    </source>
</evidence>
<dbReference type="EMBL" id="JX052373">
    <property type="protein sequence ID" value="AFK10601.1"/>
    <property type="molecule type" value="mRNA"/>
</dbReference>
<dbReference type="InterPro" id="IPR006769">
    <property type="entry name" value="MCU_C"/>
</dbReference>
<comment type="domain">
    <text evidence="10">The selectivity filter, in which calcium ions are arranged in single file, is composed of two acidic rings separated by one helical turn along the central axis of the channel pore.</text>
</comment>
<dbReference type="Pfam" id="PF04678">
    <property type="entry name" value="MCU"/>
    <property type="match status" value="1"/>
</dbReference>
<keyword evidence="10" id="KW-0999">Mitochondrion inner membrane</keyword>
<dbReference type="GO" id="GO:1990246">
    <property type="term" value="C:uniplex complex"/>
    <property type="evidence" value="ECO:0007669"/>
    <property type="project" value="TreeGrafter"/>
</dbReference>
<evidence type="ECO:0000256" key="4">
    <source>
        <dbReference type="ARBA" id="ARBA00022568"/>
    </source>
</evidence>
<evidence type="ECO:0000256" key="10">
    <source>
        <dbReference type="RuleBase" id="RU367035"/>
    </source>
</evidence>
<keyword evidence="10" id="KW-0107">Calcium channel</keyword>
<dbReference type="GO" id="GO:0005262">
    <property type="term" value="F:calcium channel activity"/>
    <property type="evidence" value="ECO:0007669"/>
    <property type="project" value="UniProtKB-UniRule"/>
</dbReference>
<keyword evidence="7 10" id="KW-1133">Transmembrane helix</keyword>
<dbReference type="STRING" id="7868.ENSCMIP00000005136"/>
<proteinExistence type="evidence at transcript level"/>
<evidence type="ECO:0000313" key="14">
    <source>
        <dbReference type="Proteomes" id="UP000314986"/>
    </source>
</evidence>
<feature type="domain" description="Calcium uniporter protein C-terminal" evidence="11">
    <location>
        <begin position="113"/>
        <end position="315"/>
    </location>
</feature>
<dbReference type="GO" id="GO:0015292">
    <property type="term" value="F:uniporter activity"/>
    <property type="evidence" value="ECO:0007669"/>
    <property type="project" value="UniProtKB-UniRule"/>
</dbReference>
<reference evidence="14" key="2">
    <citation type="journal article" date="2007" name="PLoS Biol.">
        <title>Survey sequencing and comparative analysis of the elephant shark (Callorhinchus milii) genome.</title>
        <authorList>
            <person name="Venkatesh B."/>
            <person name="Kirkness E.F."/>
            <person name="Loh Y.H."/>
            <person name="Halpern A.L."/>
            <person name="Lee A.P."/>
            <person name="Johnson J."/>
            <person name="Dandona N."/>
            <person name="Viswanathan L.D."/>
            <person name="Tay A."/>
            <person name="Venter J.C."/>
            <person name="Strausberg R.L."/>
            <person name="Brenner S."/>
        </authorList>
    </citation>
    <scope>NUCLEOTIDE SEQUENCE [LARGE SCALE GENOMIC DNA]</scope>
</reference>
<keyword evidence="4 10" id="KW-0109">Calcium transport</keyword>
<protein>
    <recommendedName>
        <fullName evidence="10">Calcium uniporter protein</fullName>
    </recommendedName>
</protein>
<reference evidence="12" key="3">
    <citation type="journal article" date="2012" name="PLoS ONE">
        <title>Sequencing and Analysis of Full-Length cDNAs, 5'-ESTs and 3'-ESTs from a Cartilaginous Fish, the Elephant Shark (Callorhinchus milii).</title>
        <authorList>
            <person name="Tan Y.Y."/>
            <person name="Kodzius R."/>
            <person name="Tay B.H."/>
            <person name="Tay A."/>
            <person name="Brenner S."/>
            <person name="Venkatesh B."/>
        </authorList>
    </citation>
    <scope>NUCLEOTIDE SEQUENCE</scope>
    <source>
        <tissue evidence="12">Gills</tissue>
    </source>
</reference>
<evidence type="ECO:0000256" key="7">
    <source>
        <dbReference type="ARBA" id="ARBA00022989"/>
    </source>
</evidence>
<dbReference type="GO" id="GO:0036444">
    <property type="term" value="P:calcium import into the mitochondrion"/>
    <property type="evidence" value="ECO:0007669"/>
    <property type="project" value="TreeGrafter"/>
</dbReference>
<dbReference type="GeneTree" id="ENSGT00940000157528"/>
<evidence type="ECO:0000256" key="6">
    <source>
        <dbReference type="ARBA" id="ARBA00022837"/>
    </source>
</evidence>
<keyword evidence="8 10" id="KW-0406">Ion transport</keyword>
<dbReference type="AlphaFoldDB" id="K4G040"/>
<accession>K4G040</accession>
<dbReference type="OrthoDB" id="278338at2759"/>
<dbReference type="OMA" id="DDIYVEY"/>
<sequence>MATAARTLLASVINSTRTGALTAAGVGAGSGFPGLGIGRHRQRTVCPRLSAWHSHRVMYCSSTVVPSNDVNVIYQNGLPVVSVSLPSRQERCQFTLKPMSDSVGVFLKQLQAEDKGIDRVAIYSPDGNRIAASTAIDILLLDDFKLLINDTTYYVQPPKRENLSHEDAQTMNDIKVLVQQLFTTLRIEEHQLLKEKELNGRLEELKAQIEPFEKIKMDLARKAEKRTTWVLWGGMAYMATQFGILARLTWWEYSWDIMEPVTYFITYGSAMAMYAYFVLTRQEYIYPDARDRQYLHFFHKGAKKTQFDVEKYNQLTDAIVQAELDLKRLRDPLQLQLPIRAIDK</sequence>
<dbReference type="RefSeq" id="NP_001279853.1">
    <property type="nucleotide sequence ID" value="NM_001292924.1"/>
</dbReference>
<keyword evidence="5 10" id="KW-0812">Transmembrane</keyword>
<keyword evidence="6 10" id="KW-0106">Calcium</keyword>
<organism evidence="12">
    <name type="scientific">Callorhinchus milii</name>
    <name type="common">Ghost shark</name>
    <dbReference type="NCBI Taxonomy" id="7868"/>
    <lineage>
        <taxon>Eukaryota</taxon>
        <taxon>Metazoa</taxon>
        <taxon>Chordata</taxon>
        <taxon>Craniata</taxon>
        <taxon>Vertebrata</taxon>
        <taxon>Chondrichthyes</taxon>
        <taxon>Holocephali</taxon>
        <taxon>Chimaeriformes</taxon>
        <taxon>Callorhinchidae</taxon>
        <taxon>Callorhinchus</taxon>
    </lineage>
</organism>